<proteinExistence type="inferred from homology"/>
<feature type="transmembrane region" description="Helical" evidence="9">
    <location>
        <begin position="622"/>
        <end position="655"/>
    </location>
</feature>
<evidence type="ECO:0000256" key="1">
    <source>
        <dbReference type="ARBA" id="ARBA00004141"/>
    </source>
</evidence>
<evidence type="ECO:0000256" key="6">
    <source>
        <dbReference type="ARBA" id="ARBA00023136"/>
    </source>
</evidence>
<gene>
    <name evidence="11" type="ORF">PTSG_04255</name>
</gene>
<dbReference type="KEGG" id="sre:PTSG_04255"/>
<feature type="transmembrane region" description="Helical" evidence="9">
    <location>
        <begin position="536"/>
        <end position="563"/>
    </location>
</feature>
<feature type="transmembrane region" description="Helical" evidence="9">
    <location>
        <begin position="133"/>
        <end position="161"/>
    </location>
</feature>
<keyword evidence="3 9" id="KW-0812">Transmembrane</keyword>
<feature type="transmembrane region" description="Helical" evidence="9">
    <location>
        <begin position="493"/>
        <end position="516"/>
    </location>
</feature>
<dbReference type="STRING" id="946362.F2U717"/>
<dbReference type="InterPro" id="IPR036721">
    <property type="entry name" value="RCK_C_sf"/>
</dbReference>
<dbReference type="FunFam" id="3.30.70.1450:FF:000009">
    <property type="entry name" value="SLC13 family permease"/>
    <property type="match status" value="1"/>
</dbReference>
<dbReference type="EMBL" id="GL832963">
    <property type="protein sequence ID" value="EGD83649.1"/>
    <property type="molecule type" value="Genomic_DNA"/>
</dbReference>
<evidence type="ECO:0000313" key="11">
    <source>
        <dbReference type="EMBL" id="EGD83649.1"/>
    </source>
</evidence>
<evidence type="ECO:0000256" key="3">
    <source>
        <dbReference type="ARBA" id="ARBA00022692"/>
    </source>
</evidence>
<evidence type="ECO:0000259" key="10">
    <source>
        <dbReference type="PROSITE" id="PS51202"/>
    </source>
</evidence>
<feature type="transmembrane region" description="Helical" evidence="9">
    <location>
        <begin position="60"/>
        <end position="78"/>
    </location>
</feature>
<sequence length="721" mass="77704">MASTTASISTAPLTTTSSSMNMTNNIMADDNDAPLWQGIVTLCLLGVMLVAMAKELAPPDMLMMGILVLFVPMGIITINEAVEGFSNTGMLTVAVLFPVAAGVQLTGAVEPLRRLLERRTRPARGELASVPKVLSWIMLPIAALSAFLNNTPVVAMMIPLIEKLGQRIGVAPSKLLIPLSYASILGGTCTLIGTSTNLVVVGLVSERVEGFSMGIFEIGQVGLPVLFAGIAYVLLLAARVLPDRQSVTTAIVRPKEYITCMFVKKASEASNTTLEGKTVLEAGLRSLPGLFLIQIERENGVIVTAPSPDCILQGGDKLFFAGKVDSVLSLSQVRGLRLAEDDEHEVDLNRLRGDDILVEAVVAPHSALVHRSVKAARFRTRFKAAIIAVHRHGVRINQKIGDIVLQAGDTLLLVTNKDFVKLYQSQDHFALVSEVDGHRNLRWNKAPIAVILTVAMIALSVAEVIDLLTAALFAAAGLVLFRCMSASEIRSAINLEVLLVIAAAFGLSNALVNSGAAELMARAVVLASKPTGVTGLYIMVYLTTVLLSAVVTNNAAITIMFPVAFQAAMDLEEDFFPLLLLLMMGASSSFMTPTGYQTNLMVYGPGGYTFMDFLKFGGGLQIWLGVITVAVVVTLEFWYLWAVGMLGLAIAVFIFSPKPKPKPRRETDVDVERGPNSDTESPPRKEVYYYQPDLGLAKLECFDDEEERSMTVQHALYADFA</sequence>
<organism evidence="12">
    <name type="scientific">Salpingoeca rosetta (strain ATCC 50818 / BSB-021)</name>
    <dbReference type="NCBI Taxonomy" id="946362"/>
    <lineage>
        <taxon>Eukaryota</taxon>
        <taxon>Choanoflagellata</taxon>
        <taxon>Craspedida</taxon>
        <taxon>Salpingoecidae</taxon>
        <taxon>Salpingoeca</taxon>
    </lineage>
</organism>
<dbReference type="SUPFAM" id="SSF116726">
    <property type="entry name" value="TrkA C-terminal domain-like"/>
    <property type="match status" value="2"/>
</dbReference>
<keyword evidence="4" id="KW-0677">Repeat</keyword>
<evidence type="ECO:0000256" key="4">
    <source>
        <dbReference type="ARBA" id="ARBA00022737"/>
    </source>
</evidence>
<accession>F2U717</accession>
<evidence type="ECO:0000313" key="12">
    <source>
        <dbReference type="Proteomes" id="UP000007799"/>
    </source>
</evidence>
<dbReference type="GO" id="GO:0005886">
    <property type="term" value="C:plasma membrane"/>
    <property type="evidence" value="ECO:0007669"/>
    <property type="project" value="TreeGrafter"/>
</dbReference>
<dbReference type="OrthoDB" id="442352at2759"/>
<evidence type="ECO:0000256" key="9">
    <source>
        <dbReference type="SAM" id="Phobius"/>
    </source>
</evidence>
<feature type="transmembrane region" description="Helical" evidence="9">
    <location>
        <begin position="448"/>
        <end position="481"/>
    </location>
</feature>
<dbReference type="PROSITE" id="PS51202">
    <property type="entry name" value="RCK_C"/>
    <property type="match status" value="2"/>
</dbReference>
<evidence type="ECO:0000256" key="8">
    <source>
        <dbReference type="SAM" id="MobiDB-lite"/>
    </source>
</evidence>
<name>F2U717_SALR5</name>
<keyword evidence="12" id="KW-1185">Reference proteome</keyword>
<dbReference type="eggNOG" id="ENOG502QPZM">
    <property type="taxonomic scope" value="Eukaryota"/>
</dbReference>
<feature type="transmembrane region" description="Helical" evidence="9">
    <location>
        <begin position="216"/>
        <end position="238"/>
    </location>
</feature>
<feature type="domain" description="RCK C-terminal" evidence="10">
    <location>
        <begin position="343"/>
        <end position="429"/>
    </location>
</feature>
<feature type="transmembrane region" description="Helical" evidence="9">
    <location>
        <begin position="35"/>
        <end position="53"/>
    </location>
</feature>
<keyword evidence="6 9" id="KW-0472">Membrane</keyword>
<comment type="similarity">
    <text evidence="7">Belongs to the divalent anion:Na+ symporter (DASS) superfamily. Na+/sulfate symporter (TC 2.A.47.4) family.</text>
</comment>
<keyword evidence="5 9" id="KW-1133">Transmembrane helix</keyword>
<comment type="subcellular location">
    <subcellularLocation>
        <location evidence="1">Membrane</location>
        <topology evidence="1">Multi-pass membrane protein</topology>
    </subcellularLocation>
</comment>
<reference evidence="11" key="1">
    <citation type="submission" date="2009-08" db="EMBL/GenBank/DDBJ databases">
        <title>Annotation of Salpingoeca rosetta.</title>
        <authorList>
            <consortium name="The Broad Institute Genome Sequencing Platform"/>
            <person name="Russ C."/>
            <person name="Cuomo C."/>
            <person name="Burger G."/>
            <person name="Gray M.W."/>
            <person name="Holland P.W.H."/>
            <person name="King N."/>
            <person name="Lang F.B.F."/>
            <person name="Roger A.J."/>
            <person name="Ruiz-Trillo I."/>
            <person name="Young S.K."/>
            <person name="Zeng Q."/>
            <person name="Gargeya S."/>
            <person name="Alvarado L."/>
            <person name="Berlin A."/>
            <person name="Chapman S.B."/>
            <person name="Chen Z."/>
            <person name="Freedman E."/>
            <person name="Gellesch M."/>
            <person name="Goldberg J."/>
            <person name="Griggs A."/>
            <person name="Gujja S."/>
            <person name="Heilman E."/>
            <person name="Heiman D."/>
            <person name="Howarth C."/>
            <person name="Mehta T."/>
            <person name="Neiman D."/>
            <person name="Pearson M."/>
            <person name="Roberts A."/>
            <person name="Saif S."/>
            <person name="Shea T."/>
            <person name="Shenoy N."/>
            <person name="Sisk P."/>
            <person name="Stolte C."/>
            <person name="Sykes S."/>
            <person name="White J."/>
            <person name="Yandava C."/>
            <person name="Haas B."/>
            <person name="Nusbaum C."/>
            <person name="Birren B."/>
        </authorList>
    </citation>
    <scope>NUCLEOTIDE SEQUENCE [LARGE SCALE GENOMIC DNA]</scope>
    <source>
        <strain evidence="11">ATCC 50818</strain>
    </source>
</reference>
<feature type="transmembrane region" description="Helical" evidence="9">
    <location>
        <begin position="90"/>
        <end position="112"/>
    </location>
</feature>
<dbReference type="PANTHER" id="PTHR43652:SF2">
    <property type="entry name" value="BASIC AMINO ACID ANTIPORTER YFCC-RELATED"/>
    <property type="match status" value="1"/>
</dbReference>
<dbReference type="GeneID" id="16075733"/>
<dbReference type="RefSeq" id="XP_004995153.1">
    <property type="nucleotide sequence ID" value="XM_004995096.1"/>
</dbReference>
<dbReference type="Gene3D" id="3.30.70.1450">
    <property type="entry name" value="Regulator of K+ conductance, C-terminal domain"/>
    <property type="match status" value="2"/>
</dbReference>
<dbReference type="GO" id="GO:0008324">
    <property type="term" value="F:monoatomic cation transmembrane transporter activity"/>
    <property type="evidence" value="ECO:0007669"/>
    <property type="project" value="InterPro"/>
</dbReference>
<dbReference type="Proteomes" id="UP000007799">
    <property type="component" value="Unassembled WGS sequence"/>
</dbReference>
<evidence type="ECO:0000256" key="2">
    <source>
        <dbReference type="ARBA" id="ARBA00022448"/>
    </source>
</evidence>
<feature type="domain" description="RCK C-terminal" evidence="10">
    <location>
        <begin position="244"/>
        <end position="336"/>
    </location>
</feature>
<feature type="region of interest" description="Disordered" evidence="8">
    <location>
        <begin position="660"/>
        <end position="685"/>
    </location>
</feature>
<evidence type="ECO:0000256" key="7">
    <source>
        <dbReference type="ARBA" id="ARBA00061614"/>
    </source>
</evidence>
<dbReference type="GO" id="GO:0015116">
    <property type="term" value="F:sulfate transmembrane transporter activity"/>
    <property type="evidence" value="ECO:0007669"/>
    <property type="project" value="UniProtKB-ARBA"/>
</dbReference>
<dbReference type="OMA" id="CLFVMCA"/>
<feature type="transmembrane region" description="Helical" evidence="9">
    <location>
        <begin position="575"/>
        <end position="596"/>
    </location>
</feature>
<dbReference type="Pfam" id="PF02080">
    <property type="entry name" value="TrkA_C"/>
    <property type="match status" value="2"/>
</dbReference>
<dbReference type="GO" id="GO:0006813">
    <property type="term" value="P:potassium ion transport"/>
    <property type="evidence" value="ECO:0007669"/>
    <property type="project" value="InterPro"/>
</dbReference>
<dbReference type="InParanoid" id="F2U717"/>
<protein>
    <submittedName>
        <fullName evidence="11">TrkA-C</fullName>
    </submittedName>
</protein>
<dbReference type="PANTHER" id="PTHR43652">
    <property type="entry name" value="BASIC AMINO ACID ANTIPORTER YFCC-RELATED"/>
    <property type="match status" value="1"/>
</dbReference>
<dbReference type="InterPro" id="IPR006037">
    <property type="entry name" value="RCK_C"/>
</dbReference>
<dbReference type="Pfam" id="PF03600">
    <property type="entry name" value="CitMHS"/>
    <property type="match status" value="1"/>
</dbReference>
<feature type="transmembrane region" description="Helical" evidence="9">
    <location>
        <begin position="181"/>
        <end position="204"/>
    </location>
</feature>
<keyword evidence="2" id="KW-0813">Transport</keyword>
<dbReference type="InterPro" id="IPR051679">
    <property type="entry name" value="DASS-Related_Transporters"/>
</dbReference>
<evidence type="ECO:0000256" key="5">
    <source>
        <dbReference type="ARBA" id="ARBA00022989"/>
    </source>
</evidence>
<feature type="compositionally biased region" description="Basic and acidic residues" evidence="8">
    <location>
        <begin position="664"/>
        <end position="685"/>
    </location>
</feature>
<dbReference type="InterPro" id="IPR004680">
    <property type="entry name" value="Cit_transptr-like_dom"/>
</dbReference>
<dbReference type="AlphaFoldDB" id="F2U717"/>